<dbReference type="RefSeq" id="WP_106389508.1">
    <property type="nucleotide sequence ID" value="NZ_PVNK01000001.1"/>
</dbReference>
<keyword evidence="4 6" id="KW-0472">Membrane</keyword>
<comment type="subcellular location">
    <subcellularLocation>
        <location evidence="1">Membrane</location>
        <topology evidence="1">Single-pass membrane protein</topology>
    </subcellularLocation>
</comment>
<evidence type="ECO:0000256" key="3">
    <source>
        <dbReference type="ARBA" id="ARBA00022989"/>
    </source>
</evidence>
<dbReference type="Pfam" id="PF04357">
    <property type="entry name" value="TamB"/>
    <property type="match status" value="1"/>
</dbReference>
<evidence type="ECO:0000256" key="1">
    <source>
        <dbReference type="ARBA" id="ARBA00004167"/>
    </source>
</evidence>
<evidence type="ECO:0000256" key="2">
    <source>
        <dbReference type="ARBA" id="ARBA00022692"/>
    </source>
</evidence>
<dbReference type="GO" id="GO:0005886">
    <property type="term" value="C:plasma membrane"/>
    <property type="evidence" value="ECO:0007669"/>
    <property type="project" value="InterPro"/>
</dbReference>
<keyword evidence="9" id="KW-1185">Reference proteome</keyword>
<reference evidence="8 9" key="1">
    <citation type="submission" date="2018-03" db="EMBL/GenBank/DDBJ databases">
        <title>Draft Genome Sequences of the Obligatory Marine Myxobacteria Enhygromyxa salina SWB005.</title>
        <authorList>
            <person name="Poehlein A."/>
            <person name="Moghaddam J.A."/>
            <person name="Harms H."/>
            <person name="Alanjari M."/>
            <person name="Koenig G.M."/>
            <person name="Daniel R."/>
            <person name="Schaeberle T.F."/>
        </authorList>
    </citation>
    <scope>NUCLEOTIDE SEQUENCE [LARGE SCALE GENOMIC DNA]</scope>
    <source>
        <strain evidence="8 9">SWB005</strain>
    </source>
</reference>
<sequence>MTDSTTTESWQAEADLLADGREVLERQCATTRYRHLFPTGPNMALLFRAYQELDRWRTVHRRSPADPRTRRGDRRRFHRLLKRLVRADAIARDRRLLWHYPLPRPRRLRSRPPELVLEALHEIDADTRRDIAAIVHGRDLPEPSGVTAASSMAATSRVDGRTHRGLEQFRDALINAALAHPKQIPRLHPQYLQFMASPQPVRRKHPIATMLLVKLPLQLLMILVLLFNVAYLGAYHFFNDERLAEFLTDKIGGLLDGQIAFGKLHWSPMLIVDLVTGRPHTLHGYDVEVWEPYKVDGVEKSKRTAYAEHVEVELVIHEIIPWNRLGIPELLEIPWVLHFEEIQNHGELWVDVRAYQNPHRDGEWMLSLINAFDTYVDLEAPAELKKLSYQIDRGHLDGLVLTLDLEQRAGWATRLEFDEIEVGLDFEGWAPAEYADMPEAKPETLPLRYEVSARGGRGDFVIANIHDGPIPIGELGELEIASGMNYRPIGDLWMRGEAELGGSPSAFEGRLLDPFGDLRFDFSLGTTDLGPIAELLLPPKADEAGRMRTLVAAQGSPASLKATGPADDVVLQAVGQNLTLDLFPEPAWALDDVDVSLFLARDPRPDIWPELPTTPAAAVGGADAEEPDDGQRWIVSLDTLRGSALDGSVRLHRRSGEDHIVLPADDEPWLVSLYLDLIDVDLGQLAPSDPDLGGLLAGSTSGGLQIHQVVLGAEGLDHAEAELQSVAITRDHGPADDHLPRNIRADGEVIWDAEDGVDLRGLRIGVDGGQLRISGALDPEFEQLAPTTASVRVDNGEAFLRAFGLPRWFDSLAADFSASGPLSNPHGAGRLDVAGAGSGALAVDDIHDAALEFRRGTLSLTSPNVEMLGGRGPLSADLVLLGPKGKPLADPKLRVALRLEDINRPDILGSGIGAQRATIKLDLDDGSADHRPVAVSSLQARGSAYAETLTLADVDYRDAEAKFAFTREGIDIERLNLDYHRPVSPALDRRASVPVGTVRVTGNVGFDEDPRLDLVVRATNLPLSAISKSLDADLPVRGKIAHGSKLDVSGSLRRPDIQGQLVLAQLGAAGIPLGGGVLQFKSSDVPYQAAEPERAATNAHRQIKIEGDLTAALFATADGVASFDRDGRRLRIKPDDGSEVHELVVPATRTPQVREGEHVRAGERLVDPPKEAGREGELDWRIDATVAFGGGSDNPIEAAVDLSFSTLPLDTLLAHPSREQWAEQIVGGLHGLAVAARYCPSHEGDQSPLLSACAKLDPEDPRPLAGEAVRIDLGLAQLWYRGRREGGAVSGGDPCMDRDTTCSINSLSARLDGSVLTLAEPWRVRSGGKQGPELIVDGSFDLAGDELATGAGSEPELGSVRSDPPEQSPHRCVPGVPDNASLPPGTSAATIAGGLDFSAIAPFLGSLGVDSPVGHFDIGLDVSGVITQPTVTGFIRLPKDEPLELSLADDELDERGRQRSRPLPIEVSQLDLRMAGGTVYLDGAVELYDELLRFGEINNRPSFLDLAGPCSGRFGLSAAGSIDGALIRRLVPDLVESSGGAIELRDFHAAGDLARLGGDDSSGDDHEQPDAFAEPDDPFAFTPADPLLDILSGTLSLDPQALRLSVADIGEVLLTSGIVELRQCTPSRPCGSPPSAAAPGETVSRRKRGVTVSVAGRRSAGSTSKPSDALTVRVGDHGRADLWGELVVSDTFDRIDSATLTVAASNFPLALADNSGRTELEATLSSDRLSFETDGLNGRISGEILVDHSTWLRDARQGIAVLSFADPYPAPPSQLPEFIRSLELDMELRTGAPFRIDNNVANQLEARADLRLSGTIGDPDLSGTIDVERGIVDIDILGGAYDVARGRVLVSHNLAQSAVDLWAVRQKQIKINNQLLTLNLHLSGTLDAIQWECTAPGDTSGALSTARGCVDYLIFDAGNTDSAMSDVRDSRNNNNNLLGTRFLPLAGRLAQVEINEVLAREVPRVENYLPYVRFRVDQLGVVIEAETRPEWLRWGWGRLGLNLQYTRGYPGSVIRDSRSFSGRLEVLENAALEATFGLRNFTNRVLIVDPPNYQSIQYRQRAEIPSAR</sequence>
<evidence type="ECO:0000313" key="8">
    <source>
        <dbReference type="EMBL" id="PRQ05910.1"/>
    </source>
</evidence>
<gene>
    <name evidence="8" type="ORF">ENSA5_00220</name>
</gene>
<keyword evidence="2 6" id="KW-0812">Transmembrane</keyword>
<evidence type="ECO:0000256" key="4">
    <source>
        <dbReference type="ARBA" id="ARBA00023136"/>
    </source>
</evidence>
<feature type="transmembrane region" description="Helical" evidence="6">
    <location>
        <begin position="211"/>
        <end position="238"/>
    </location>
</feature>
<proteinExistence type="predicted"/>
<comment type="caution">
    <text evidence="8">The sequence shown here is derived from an EMBL/GenBank/DDBJ whole genome shotgun (WGS) entry which is preliminary data.</text>
</comment>
<protein>
    <recommendedName>
        <fullName evidence="7">Translocation and assembly module TamB C-terminal domain-containing protein</fullName>
    </recommendedName>
</protein>
<accession>A0A2S9YLC5</accession>
<feature type="domain" description="Translocation and assembly module TamB C-terminal" evidence="7">
    <location>
        <begin position="1670"/>
        <end position="1927"/>
    </location>
</feature>
<evidence type="ECO:0000256" key="6">
    <source>
        <dbReference type="SAM" id="Phobius"/>
    </source>
</evidence>
<dbReference type="Gene3D" id="2.40.50.100">
    <property type="match status" value="1"/>
</dbReference>
<organism evidence="8 9">
    <name type="scientific">Enhygromyxa salina</name>
    <dbReference type="NCBI Taxonomy" id="215803"/>
    <lineage>
        <taxon>Bacteria</taxon>
        <taxon>Pseudomonadati</taxon>
        <taxon>Myxococcota</taxon>
        <taxon>Polyangia</taxon>
        <taxon>Nannocystales</taxon>
        <taxon>Nannocystaceae</taxon>
        <taxon>Enhygromyxa</taxon>
    </lineage>
</organism>
<feature type="compositionally biased region" description="Low complexity" evidence="5">
    <location>
        <begin position="1626"/>
        <end position="1639"/>
    </location>
</feature>
<evidence type="ECO:0000313" key="9">
    <source>
        <dbReference type="Proteomes" id="UP000237968"/>
    </source>
</evidence>
<dbReference type="InterPro" id="IPR007452">
    <property type="entry name" value="TamB_C"/>
</dbReference>
<dbReference type="EMBL" id="PVNK01000001">
    <property type="protein sequence ID" value="PRQ05910.1"/>
    <property type="molecule type" value="Genomic_DNA"/>
</dbReference>
<feature type="region of interest" description="Disordered" evidence="5">
    <location>
        <begin position="1625"/>
        <end position="1669"/>
    </location>
</feature>
<keyword evidence="3 6" id="KW-1133">Transmembrane helix</keyword>
<feature type="region of interest" description="Disordered" evidence="5">
    <location>
        <begin position="1345"/>
        <end position="1385"/>
    </location>
</feature>
<evidence type="ECO:0000256" key="5">
    <source>
        <dbReference type="SAM" id="MobiDB-lite"/>
    </source>
</evidence>
<feature type="region of interest" description="Disordered" evidence="5">
    <location>
        <begin position="1555"/>
        <end position="1578"/>
    </location>
</feature>
<evidence type="ECO:0000259" key="7">
    <source>
        <dbReference type="Pfam" id="PF04357"/>
    </source>
</evidence>
<dbReference type="GO" id="GO:0009306">
    <property type="term" value="P:protein secretion"/>
    <property type="evidence" value="ECO:0007669"/>
    <property type="project" value="InterPro"/>
</dbReference>
<dbReference type="Proteomes" id="UP000237968">
    <property type="component" value="Unassembled WGS sequence"/>
</dbReference>
<name>A0A2S9YLC5_9BACT</name>